<reference evidence="2" key="1">
    <citation type="submission" date="2022-10" db="EMBL/GenBank/DDBJ databases">
        <authorList>
            <person name="Boutroux M."/>
        </authorList>
    </citation>
    <scope>NUCLEOTIDE SEQUENCE</scope>
    <source>
        <strain evidence="2">51.81</strain>
    </source>
</reference>
<evidence type="ECO:0000313" key="4">
    <source>
        <dbReference type="Proteomes" id="UP001149607"/>
    </source>
</evidence>
<dbReference type="RefSeq" id="WP_274585544.1">
    <property type="nucleotide sequence ID" value="NZ_CP145811.1"/>
</dbReference>
<evidence type="ECO:0000313" key="3">
    <source>
        <dbReference type="EMBL" id="WWY03861.1"/>
    </source>
</evidence>
<sequence>MDLIAHLTASVSIGIGMVIAPWLLGKTAAGGSFLADAAMLSGILLCFLILWIGFIVDRTSVRMMLAAMGFYFFTCFT</sequence>
<evidence type="ECO:0000313" key="2">
    <source>
        <dbReference type="EMBL" id="MDD9328469.1"/>
    </source>
</evidence>
<accession>A0A9X4E3D3</accession>
<reference evidence="3" key="2">
    <citation type="submission" date="2024-02" db="EMBL/GenBank/DDBJ databases">
        <title>Neisseria leonii sp. nov.</title>
        <authorList>
            <person name="Boutroux M."/>
            <person name="Favre-Rochex S."/>
            <person name="Gorgette O."/>
            <person name="Touak G."/>
            <person name="Muhle E."/>
            <person name="Chesneau O."/>
            <person name="Clermont D."/>
            <person name="Rahi P."/>
        </authorList>
    </citation>
    <scope>NUCLEOTIDE SEQUENCE</scope>
    <source>
        <strain evidence="3">51.81</strain>
    </source>
</reference>
<feature type="transmembrane region" description="Helical" evidence="1">
    <location>
        <begin position="37"/>
        <end position="56"/>
    </location>
</feature>
<organism evidence="2">
    <name type="scientific">Neisseria leonii</name>
    <dbReference type="NCBI Taxonomy" id="2995413"/>
    <lineage>
        <taxon>Bacteria</taxon>
        <taxon>Pseudomonadati</taxon>
        <taxon>Pseudomonadota</taxon>
        <taxon>Betaproteobacteria</taxon>
        <taxon>Neisseriales</taxon>
        <taxon>Neisseriaceae</taxon>
        <taxon>Neisseria</taxon>
    </lineage>
</organism>
<evidence type="ECO:0000256" key="1">
    <source>
        <dbReference type="SAM" id="Phobius"/>
    </source>
</evidence>
<keyword evidence="1" id="KW-0472">Membrane</keyword>
<keyword evidence="1" id="KW-0812">Transmembrane</keyword>
<keyword evidence="1" id="KW-1133">Transmembrane helix</keyword>
<dbReference type="EMBL" id="JAPQFL010000006">
    <property type="protein sequence ID" value="MDD9328469.1"/>
    <property type="molecule type" value="Genomic_DNA"/>
</dbReference>
<keyword evidence="4" id="KW-1185">Reference proteome</keyword>
<protein>
    <submittedName>
        <fullName evidence="2">Uncharacterized protein</fullName>
    </submittedName>
</protein>
<feature type="transmembrane region" description="Helical" evidence="1">
    <location>
        <begin position="7"/>
        <end position="25"/>
    </location>
</feature>
<dbReference type="Proteomes" id="UP001149607">
    <property type="component" value="Chromosome"/>
</dbReference>
<gene>
    <name evidence="2" type="ORF">ORY91_001896</name>
    <name evidence="3" type="ORF">V9W64_03770</name>
</gene>
<name>A0A9X4E3D3_9NEIS</name>
<dbReference type="EMBL" id="CP146598">
    <property type="protein sequence ID" value="WWY03861.1"/>
    <property type="molecule type" value="Genomic_DNA"/>
</dbReference>
<dbReference type="AlphaFoldDB" id="A0A9X4E3D3"/>
<proteinExistence type="predicted"/>